<protein>
    <submittedName>
        <fullName evidence="1">Uncharacterized protein</fullName>
    </submittedName>
</protein>
<proteinExistence type="predicted"/>
<gene>
    <name evidence="1" type="ORF">QFC19_000186</name>
</gene>
<dbReference type="EMBL" id="JASBWR010000002">
    <property type="protein sequence ID" value="KAJ9113269.1"/>
    <property type="molecule type" value="Genomic_DNA"/>
</dbReference>
<name>A0ACC2WPY8_9TREE</name>
<accession>A0ACC2WPY8</accession>
<comment type="caution">
    <text evidence="1">The sequence shown here is derived from an EMBL/GenBank/DDBJ whole genome shotgun (WGS) entry which is preliminary data.</text>
</comment>
<dbReference type="Proteomes" id="UP001241377">
    <property type="component" value="Unassembled WGS sequence"/>
</dbReference>
<evidence type="ECO:0000313" key="2">
    <source>
        <dbReference type="Proteomes" id="UP001241377"/>
    </source>
</evidence>
<evidence type="ECO:0000313" key="1">
    <source>
        <dbReference type="EMBL" id="KAJ9113269.1"/>
    </source>
</evidence>
<organism evidence="1 2">
    <name type="scientific">Naganishia cerealis</name>
    <dbReference type="NCBI Taxonomy" id="610337"/>
    <lineage>
        <taxon>Eukaryota</taxon>
        <taxon>Fungi</taxon>
        <taxon>Dikarya</taxon>
        <taxon>Basidiomycota</taxon>
        <taxon>Agaricomycotina</taxon>
        <taxon>Tremellomycetes</taxon>
        <taxon>Filobasidiales</taxon>
        <taxon>Filobasidiaceae</taxon>
        <taxon>Naganishia</taxon>
    </lineage>
</organism>
<keyword evidence="2" id="KW-1185">Reference proteome</keyword>
<sequence>MAIVSDGASVVPGQYLAPLRDPQGHYILGPGTTITKVEVEDQAILVISATLVGSVKVVRDENEPKDDTDEQKSPAYVISVAPRKELPLVLPKQGDVVLVRITRLNQKQAFCEILSVEDNKNVLLDSGIGAVGTTAHQSVAVSGGASALTSQAAVASFQSTLGKAVAADLGETFKGIIRTQDVRLTDRDRVQIVDCFRPGDIVRGMISSLGDGSNYYLTTARNDLGVVFARGEGGAGGILYPLDWETMVDSTTGRIEKRKCAKPFKSN</sequence>
<reference evidence="1" key="1">
    <citation type="submission" date="2023-04" db="EMBL/GenBank/DDBJ databases">
        <title>Draft Genome sequencing of Naganishia species isolated from polar environments using Oxford Nanopore Technology.</title>
        <authorList>
            <person name="Leo P."/>
            <person name="Venkateswaran K."/>
        </authorList>
    </citation>
    <scope>NUCLEOTIDE SEQUENCE</scope>
    <source>
        <strain evidence="1">MNA-CCFEE 5261</strain>
    </source>
</reference>